<evidence type="ECO:0000256" key="2">
    <source>
        <dbReference type="ARBA" id="ARBA00022723"/>
    </source>
</evidence>
<dbReference type="PANTHER" id="PTHR33337:SF40">
    <property type="entry name" value="CENP-V_GFA DOMAIN-CONTAINING PROTEIN-RELATED"/>
    <property type="match status" value="1"/>
</dbReference>
<name>A0A838BB24_9HYPH</name>
<dbReference type="InterPro" id="IPR006913">
    <property type="entry name" value="CENP-V/GFA"/>
</dbReference>
<dbReference type="InterPro" id="IPR011057">
    <property type="entry name" value="Mss4-like_sf"/>
</dbReference>
<feature type="domain" description="CENP-V/GFA" evidence="6">
    <location>
        <begin position="7"/>
        <end position="104"/>
    </location>
</feature>
<comment type="caution">
    <text evidence="7">The sequence shown here is derived from an EMBL/GenBank/DDBJ whole genome shotgun (WGS) entry which is preliminary data.</text>
</comment>
<comment type="similarity">
    <text evidence="1">Belongs to the Gfa family.</text>
</comment>
<evidence type="ECO:0000313" key="8">
    <source>
        <dbReference type="Proteomes" id="UP000558284"/>
    </source>
</evidence>
<accession>A0A838BB24</accession>
<keyword evidence="8" id="KW-1185">Reference proteome</keyword>
<evidence type="ECO:0000256" key="3">
    <source>
        <dbReference type="ARBA" id="ARBA00022833"/>
    </source>
</evidence>
<dbReference type="Proteomes" id="UP000558284">
    <property type="component" value="Unassembled WGS sequence"/>
</dbReference>
<organism evidence="7 8">
    <name type="scientific">Mesorhizobium neociceri</name>
    <dbReference type="NCBI Taxonomy" id="1307853"/>
    <lineage>
        <taxon>Bacteria</taxon>
        <taxon>Pseudomonadati</taxon>
        <taxon>Pseudomonadota</taxon>
        <taxon>Alphaproteobacteria</taxon>
        <taxon>Hyphomicrobiales</taxon>
        <taxon>Phyllobacteriaceae</taxon>
        <taxon>Mesorhizobium</taxon>
    </lineage>
</organism>
<gene>
    <name evidence="7" type="ORF">H0241_23595</name>
</gene>
<dbReference type="SUPFAM" id="SSF51316">
    <property type="entry name" value="Mss4-like"/>
    <property type="match status" value="1"/>
</dbReference>
<dbReference type="Pfam" id="PF04828">
    <property type="entry name" value="GFA"/>
    <property type="match status" value="1"/>
</dbReference>
<protein>
    <submittedName>
        <fullName evidence="7">GFA family protein</fullName>
    </submittedName>
</protein>
<dbReference type="RefSeq" id="WP_181060239.1">
    <property type="nucleotide sequence ID" value="NZ_JACDTY010000013.1"/>
</dbReference>
<dbReference type="PROSITE" id="PS51891">
    <property type="entry name" value="CENP_V_GFA"/>
    <property type="match status" value="1"/>
</dbReference>
<evidence type="ECO:0000313" key="7">
    <source>
        <dbReference type="EMBL" id="MBA1143209.1"/>
    </source>
</evidence>
<dbReference type="GO" id="GO:0046872">
    <property type="term" value="F:metal ion binding"/>
    <property type="evidence" value="ECO:0007669"/>
    <property type="project" value="UniProtKB-KW"/>
</dbReference>
<evidence type="ECO:0000256" key="4">
    <source>
        <dbReference type="ARBA" id="ARBA00023239"/>
    </source>
</evidence>
<keyword evidence="3" id="KW-0862">Zinc</keyword>
<keyword evidence="4" id="KW-0456">Lyase</keyword>
<keyword evidence="2" id="KW-0479">Metal-binding</keyword>
<proteinExistence type="inferred from homology"/>
<dbReference type="Gene3D" id="3.90.1590.10">
    <property type="entry name" value="glutathione-dependent formaldehyde- activating enzyme (gfa)"/>
    <property type="match status" value="1"/>
</dbReference>
<reference evidence="7 8" key="1">
    <citation type="submission" date="2020-07" db="EMBL/GenBank/DDBJ databases">
        <title>Definition of the novel symbiovar canariense within Mesorhizobium novociceri, a new species of genus Mesorhizobium nodulating Cicer canariense in the Caldera de Taburiente National Park (La Palma, Canary Islands).</title>
        <authorList>
            <person name="Leon-Barrios M."/>
            <person name="Perez-Yepez J."/>
            <person name="Flores-Felix J.D."/>
            <person name="Ramirez-Baena M.H."/>
            <person name="Pulido-Suarez L."/>
            <person name="Igual J.M."/>
            <person name="Velazquez E."/>
            <person name="Peix A."/>
        </authorList>
    </citation>
    <scope>NUCLEOTIDE SEQUENCE [LARGE SCALE GENOMIC DNA]</scope>
    <source>
        <strain evidence="7 8">CCANP35</strain>
    </source>
</reference>
<evidence type="ECO:0000259" key="6">
    <source>
        <dbReference type="PROSITE" id="PS51891"/>
    </source>
</evidence>
<feature type="region of interest" description="Disordered" evidence="5">
    <location>
        <begin position="125"/>
        <end position="159"/>
    </location>
</feature>
<dbReference type="AlphaFoldDB" id="A0A838BB24"/>
<dbReference type="GO" id="GO:0016846">
    <property type="term" value="F:carbon-sulfur lyase activity"/>
    <property type="evidence" value="ECO:0007669"/>
    <property type="project" value="InterPro"/>
</dbReference>
<dbReference type="PANTHER" id="PTHR33337">
    <property type="entry name" value="GFA DOMAIN-CONTAINING PROTEIN"/>
    <property type="match status" value="1"/>
</dbReference>
<evidence type="ECO:0000256" key="5">
    <source>
        <dbReference type="SAM" id="MobiDB-lite"/>
    </source>
</evidence>
<evidence type="ECO:0000256" key="1">
    <source>
        <dbReference type="ARBA" id="ARBA00005495"/>
    </source>
</evidence>
<dbReference type="EMBL" id="JACDTY010000013">
    <property type="protein sequence ID" value="MBA1143209.1"/>
    <property type="molecule type" value="Genomic_DNA"/>
</dbReference>
<sequence length="159" mass="17369">MANDTRRSGSCLCGGIQFSVTGDPYRVGLCHCKDCRKASGSTFSAFAVWPLEAFETAGIVSTYGDRSFCPTCGGRVPLVRENEVEVTIGSLDEVPTEGLEPSYELWVNRREHWLQPLPGARQFEHDRVDDGAKNDGLTADLISEGAETQSSNLPRRKSA</sequence>